<dbReference type="Gene3D" id="1.10.10.10">
    <property type="entry name" value="Winged helix-like DNA-binding domain superfamily/Winged helix DNA-binding domain"/>
    <property type="match status" value="1"/>
</dbReference>
<evidence type="ECO:0000256" key="2">
    <source>
        <dbReference type="ARBA" id="ARBA00023125"/>
    </source>
</evidence>
<dbReference type="RefSeq" id="XP_002502371.1">
    <property type="nucleotide sequence ID" value="XM_002502325.1"/>
</dbReference>
<dbReference type="InterPro" id="IPR036388">
    <property type="entry name" value="WH-like_DNA-bd_sf"/>
</dbReference>
<evidence type="ECO:0000256" key="4">
    <source>
        <dbReference type="ARBA" id="ARBA00023242"/>
    </source>
</evidence>
<dbReference type="GeneID" id="8243288"/>
<dbReference type="STRING" id="296587.C1E5H3"/>
<dbReference type="KEGG" id="mis:MICPUN_112657"/>
<dbReference type="InterPro" id="IPR049898">
    <property type="entry name" value="MARR_BRCT_CHROMO"/>
</dbReference>
<dbReference type="SMART" id="SM00717">
    <property type="entry name" value="SANT"/>
    <property type="match status" value="1"/>
</dbReference>
<dbReference type="EMBL" id="CP001326">
    <property type="protein sequence ID" value="ACO63629.1"/>
    <property type="molecule type" value="Genomic_DNA"/>
</dbReference>
<keyword evidence="1" id="KW-0805">Transcription regulation</keyword>
<dbReference type="Gene3D" id="1.10.10.60">
    <property type="entry name" value="Homeodomain-like"/>
    <property type="match status" value="1"/>
</dbReference>
<feature type="region of interest" description="Disordered" evidence="5">
    <location>
        <begin position="273"/>
        <end position="329"/>
    </location>
</feature>
<feature type="region of interest" description="Disordered" evidence="5">
    <location>
        <begin position="356"/>
        <end position="378"/>
    </location>
</feature>
<dbReference type="SUPFAM" id="SSF46689">
    <property type="entry name" value="Homeodomain-like"/>
    <property type="match status" value="2"/>
</dbReference>
<evidence type="ECO:0000313" key="11">
    <source>
        <dbReference type="Proteomes" id="UP000002009"/>
    </source>
</evidence>
<feature type="compositionally biased region" description="Basic and acidic residues" evidence="5">
    <location>
        <begin position="1007"/>
        <end position="1024"/>
    </location>
</feature>
<dbReference type="InterPro" id="IPR032450">
    <property type="entry name" value="SMARCC_N"/>
</dbReference>
<feature type="region of interest" description="Disordered" evidence="5">
    <location>
        <begin position="423"/>
        <end position="443"/>
    </location>
</feature>
<evidence type="ECO:0000256" key="1">
    <source>
        <dbReference type="ARBA" id="ARBA00023015"/>
    </source>
</evidence>
<accession>C1E5H3</accession>
<feature type="compositionally biased region" description="Basic and acidic residues" evidence="5">
    <location>
        <begin position="826"/>
        <end position="837"/>
    </location>
</feature>
<feature type="region of interest" description="Disordered" evidence="5">
    <location>
        <begin position="725"/>
        <end position="755"/>
    </location>
</feature>
<evidence type="ECO:0000313" key="10">
    <source>
        <dbReference type="EMBL" id="ACO63629.1"/>
    </source>
</evidence>
<feature type="region of interest" description="Disordered" evidence="5">
    <location>
        <begin position="811"/>
        <end position="837"/>
    </location>
</feature>
<evidence type="ECO:0000256" key="3">
    <source>
        <dbReference type="ARBA" id="ARBA00023163"/>
    </source>
</evidence>
<dbReference type="Pfam" id="PF04433">
    <property type="entry name" value="SWIRM"/>
    <property type="match status" value="1"/>
</dbReference>
<feature type="domain" description="Myb-like" evidence="6">
    <location>
        <begin position="745"/>
        <end position="795"/>
    </location>
</feature>
<evidence type="ECO:0000259" key="6">
    <source>
        <dbReference type="PROSITE" id="PS50090"/>
    </source>
</evidence>
<dbReference type="InParanoid" id="C1E5H3"/>
<dbReference type="GO" id="GO:0003677">
    <property type="term" value="F:DNA binding"/>
    <property type="evidence" value="ECO:0007669"/>
    <property type="project" value="UniProtKB-KW"/>
</dbReference>
<organism evidence="10 11">
    <name type="scientific">Micromonas commoda (strain RCC299 / NOUM17 / CCMP2709)</name>
    <name type="common">Picoplanktonic green alga</name>
    <dbReference type="NCBI Taxonomy" id="296587"/>
    <lineage>
        <taxon>Eukaryota</taxon>
        <taxon>Viridiplantae</taxon>
        <taxon>Chlorophyta</taxon>
        <taxon>Mamiellophyceae</taxon>
        <taxon>Mamiellales</taxon>
        <taxon>Mamiellaceae</taxon>
        <taxon>Micromonas</taxon>
    </lineage>
</organism>
<dbReference type="InterPro" id="IPR036420">
    <property type="entry name" value="BRCT_dom_sf"/>
</dbReference>
<dbReference type="PROSITE" id="PS52032">
    <property type="entry name" value="MARR_BRCT_CHROMO"/>
    <property type="match status" value="1"/>
</dbReference>
<dbReference type="PROSITE" id="PS51293">
    <property type="entry name" value="SANT"/>
    <property type="match status" value="1"/>
</dbReference>
<dbReference type="OMA" id="TIDMPDP"/>
<feature type="region of interest" description="Disordered" evidence="5">
    <location>
        <begin position="1007"/>
        <end position="1034"/>
    </location>
</feature>
<dbReference type="SUPFAM" id="SSF52113">
    <property type="entry name" value="BRCT domain"/>
    <property type="match status" value="1"/>
</dbReference>
<feature type="region of interest" description="Disordered" evidence="5">
    <location>
        <begin position="599"/>
        <end position="627"/>
    </location>
</feature>
<keyword evidence="3" id="KW-0804">Transcription</keyword>
<proteinExistence type="predicted"/>
<keyword evidence="2" id="KW-0238">DNA-binding</keyword>
<dbReference type="eggNOG" id="KOG1279">
    <property type="taxonomic scope" value="Eukaryota"/>
</dbReference>
<evidence type="ECO:0000259" key="9">
    <source>
        <dbReference type="PROSITE" id="PS52032"/>
    </source>
</evidence>
<feature type="compositionally biased region" description="Low complexity" evidence="5">
    <location>
        <begin position="1025"/>
        <end position="1034"/>
    </location>
</feature>
<dbReference type="FunFam" id="1.10.10.60:FF:000014">
    <property type="entry name" value="SWI/SNF complex subunit SMARCC2 isoform C"/>
    <property type="match status" value="1"/>
</dbReference>
<dbReference type="PANTHER" id="PTHR12802:SF41">
    <property type="entry name" value="BRAHMA ASSOCIATED PROTEIN 155 KDA"/>
    <property type="match status" value="1"/>
</dbReference>
<keyword evidence="4" id="KW-0539">Nucleus</keyword>
<evidence type="ECO:0000259" key="7">
    <source>
        <dbReference type="PROSITE" id="PS50934"/>
    </source>
</evidence>
<evidence type="ECO:0000259" key="8">
    <source>
        <dbReference type="PROSITE" id="PS51293"/>
    </source>
</evidence>
<dbReference type="Proteomes" id="UP000002009">
    <property type="component" value="Chromosome 5"/>
</dbReference>
<dbReference type="OrthoDB" id="118550at2759"/>
<dbReference type="InterPro" id="IPR007526">
    <property type="entry name" value="SWIRM"/>
</dbReference>
<sequence>MELLQGQEETLGANSPSPRPMVKLSMRHWQDYTPGGSLFMIVRRCVRFKLKKGLRRFDWQSEHKRAEFVGMLGDCAEELREKGLLGHVVVYISGDVPAESRELIKASARSMGAVLSASANDAAVTHVLHADLDVNGTETKRVFPDKDQAIVRGVVEKEALVHYAGYPTSYDAWCAVSTAREHAARDRAHRWDSAPEDDSAIRAASGEHLAIAGRSKPAKHVHYTWIVDSVKYNEWCDEGDYAWEDPAETAMRAATRARDAANAAMAATAAASAQAQGGGAPKVGEKRKGGPDASVTADDASQGTVATHGTGGTAGTAPAPPPEDERVAPPQFAERIGPSVVRQHLTAPHSSVAAVAANDGGARPTDAKAPGRHHIRGDRGGVVQENISRGQMAGAASEVAAAKKALDDAVADVTDEVIDADANGSDDAALTGGTGAGTDSREPYKIPGHSHWFRWHATHELERRGVPEFFDGRSETKTPEAYAKIRATMMNQYRVAKKAGERLNFTKARRGLVGDVNSLQRVFDFLERWGLINWQPKMDAGKAAGLGANVPRVVAVDVTRPEKPDPGTFSAANVALYRFPPAPLNGAATSVAEAEAAAEAAELAAEQHGARRGRPPTNPRPEQPAPSAALQAPLSAYAVLYGNQGNVKRACVGCDADITGKGTAYYHCARPPPRLAKTNVGGVDVCGRCFSAGKLPDGTTSGCFLRTVATGASSKKAKKAARVVSVNEDGEEIEVEDDEDDDDSDAEMEQDDWTDQETLLLLEALETRGESWSDVASHVGTKSAEECIRRFIRLPIEERFLDELDPNVGGTDAADVRGGGDVGSTEEWRMGRPDVDVRGPNDLTVPFAGAPNPVMSNVAFLATCVTPRVAAAAAKAALHALDEENKGLTEKGAMDAMDVDGGGGGGGGGGERTAADVPVTDAGAREAAATGLAAAAVRAKLLADAEEREVQRLIISIAEAQMKKIEAKMRSFEDLEIGLTREREAIEEMKARLFAERADLRIQKLEHEESVARAKEAQERREAEAATTTTTTAN</sequence>
<feature type="domain" description="SANT" evidence="8">
    <location>
        <begin position="748"/>
        <end position="799"/>
    </location>
</feature>
<name>C1E5H3_MICCC</name>
<dbReference type="Pfam" id="PF00249">
    <property type="entry name" value="Myb_DNA-binding"/>
    <property type="match status" value="1"/>
</dbReference>
<dbReference type="PANTHER" id="PTHR12802">
    <property type="entry name" value="SWI/SNF COMPLEX-RELATED"/>
    <property type="match status" value="1"/>
</dbReference>
<dbReference type="Gene3D" id="3.40.50.10190">
    <property type="entry name" value="BRCT domain"/>
    <property type="match status" value="1"/>
</dbReference>
<dbReference type="PROSITE" id="PS50090">
    <property type="entry name" value="MYB_LIKE"/>
    <property type="match status" value="1"/>
</dbReference>
<dbReference type="AlphaFoldDB" id="C1E5H3"/>
<feature type="domain" description="SWIRM" evidence="7">
    <location>
        <begin position="444"/>
        <end position="543"/>
    </location>
</feature>
<dbReference type="InterPro" id="IPR009057">
    <property type="entry name" value="Homeodomain-like_sf"/>
</dbReference>
<dbReference type="PROSITE" id="PS50934">
    <property type="entry name" value="SWIRM"/>
    <property type="match status" value="1"/>
</dbReference>
<protein>
    <submittedName>
        <fullName evidence="10">SWI/SNF and RSC chromatin remodeling complex protein</fullName>
    </submittedName>
</protein>
<keyword evidence="11" id="KW-1185">Reference proteome</keyword>
<reference evidence="10 11" key="1">
    <citation type="journal article" date="2009" name="Science">
        <title>Green evolution and dynamic adaptations revealed by genomes of the marine picoeukaryotes Micromonas.</title>
        <authorList>
            <person name="Worden A.Z."/>
            <person name="Lee J.H."/>
            <person name="Mock T."/>
            <person name="Rouze P."/>
            <person name="Simmons M.P."/>
            <person name="Aerts A.L."/>
            <person name="Allen A.E."/>
            <person name="Cuvelier M.L."/>
            <person name="Derelle E."/>
            <person name="Everett M.V."/>
            <person name="Foulon E."/>
            <person name="Grimwood J."/>
            <person name="Gundlach H."/>
            <person name="Henrissat B."/>
            <person name="Napoli C."/>
            <person name="McDonald S.M."/>
            <person name="Parker M.S."/>
            <person name="Rombauts S."/>
            <person name="Salamov A."/>
            <person name="Von Dassow P."/>
            <person name="Badger J.H."/>
            <person name="Coutinho P.M."/>
            <person name="Demir E."/>
            <person name="Dubchak I."/>
            <person name="Gentemann C."/>
            <person name="Eikrem W."/>
            <person name="Gready J.E."/>
            <person name="John U."/>
            <person name="Lanier W."/>
            <person name="Lindquist E.A."/>
            <person name="Lucas S."/>
            <person name="Mayer K.F."/>
            <person name="Moreau H."/>
            <person name="Not F."/>
            <person name="Otillar R."/>
            <person name="Panaud O."/>
            <person name="Pangilinan J."/>
            <person name="Paulsen I."/>
            <person name="Piegu B."/>
            <person name="Poliakov A."/>
            <person name="Robbens S."/>
            <person name="Schmutz J."/>
            <person name="Toulza E."/>
            <person name="Wyss T."/>
            <person name="Zelensky A."/>
            <person name="Zhou K."/>
            <person name="Armbrust E.V."/>
            <person name="Bhattacharya D."/>
            <person name="Goodenough U.W."/>
            <person name="Van de Peer Y."/>
            <person name="Grigoriev I.V."/>
        </authorList>
    </citation>
    <scope>NUCLEOTIDE SEQUENCE [LARGE SCALE GENOMIC DNA]</scope>
    <source>
        <strain evidence="11">RCC299 / NOUM17</strain>
    </source>
</reference>
<dbReference type="GO" id="GO:0005634">
    <property type="term" value="C:nucleus"/>
    <property type="evidence" value="ECO:0007669"/>
    <property type="project" value="UniProtKB-ARBA"/>
</dbReference>
<gene>
    <name evidence="10" type="ORF">MICPUN_112657</name>
</gene>
<dbReference type="InterPro" id="IPR032451">
    <property type="entry name" value="SMARCC_C"/>
</dbReference>
<feature type="domain" description="Chromo" evidence="9">
    <location>
        <begin position="1"/>
        <end position="261"/>
    </location>
</feature>
<evidence type="ECO:0000256" key="5">
    <source>
        <dbReference type="SAM" id="MobiDB-lite"/>
    </source>
</evidence>
<dbReference type="Pfam" id="PF16495">
    <property type="entry name" value="SWIRM-assoc_1"/>
    <property type="match status" value="1"/>
</dbReference>
<dbReference type="FunCoup" id="C1E5H3">
    <property type="interactions" value="1278"/>
</dbReference>
<feature type="compositionally biased region" description="Acidic residues" evidence="5">
    <location>
        <begin position="728"/>
        <end position="755"/>
    </location>
</feature>
<dbReference type="FunFam" id="1.10.10.10:FF:000020">
    <property type="entry name" value="SWI/SNF complex subunit SMARCC2 isoform c"/>
    <property type="match status" value="1"/>
</dbReference>
<dbReference type="InterPro" id="IPR017884">
    <property type="entry name" value="SANT_dom"/>
</dbReference>
<dbReference type="InterPro" id="IPR001005">
    <property type="entry name" value="SANT/Myb"/>
</dbReference>
<dbReference type="Pfam" id="PF16496">
    <property type="entry name" value="SWIRM-assoc_2"/>
    <property type="match status" value="1"/>
</dbReference>
<dbReference type="CDD" id="cd00167">
    <property type="entry name" value="SANT"/>
    <property type="match status" value="1"/>
</dbReference>